<evidence type="ECO:0000313" key="1">
    <source>
        <dbReference type="EMBL" id="KKN17522.1"/>
    </source>
</evidence>
<accession>A0A0F9NZG9</accession>
<sequence length="84" mass="9435">MKKRQSDTKRLNWLKSQDGVGLISDDAGRWAVSDGGMQNMPDFDSPIDISTVFTVDKADWRNSIREAIDVAMAKEETDSNDNQD</sequence>
<comment type="caution">
    <text evidence="1">The sequence shown here is derived from an EMBL/GenBank/DDBJ whole genome shotgun (WGS) entry which is preliminary data.</text>
</comment>
<gene>
    <name evidence="1" type="ORF">LCGC14_0965070</name>
</gene>
<dbReference type="AlphaFoldDB" id="A0A0F9NZG9"/>
<dbReference type="EMBL" id="LAZR01003511">
    <property type="protein sequence ID" value="KKN17522.1"/>
    <property type="molecule type" value="Genomic_DNA"/>
</dbReference>
<reference evidence="1" key="1">
    <citation type="journal article" date="2015" name="Nature">
        <title>Complex archaea that bridge the gap between prokaryotes and eukaryotes.</title>
        <authorList>
            <person name="Spang A."/>
            <person name="Saw J.H."/>
            <person name="Jorgensen S.L."/>
            <person name="Zaremba-Niedzwiedzka K."/>
            <person name="Martijn J."/>
            <person name="Lind A.E."/>
            <person name="van Eijk R."/>
            <person name="Schleper C."/>
            <person name="Guy L."/>
            <person name="Ettema T.J."/>
        </authorList>
    </citation>
    <scope>NUCLEOTIDE SEQUENCE</scope>
</reference>
<name>A0A0F9NZG9_9ZZZZ</name>
<organism evidence="1">
    <name type="scientific">marine sediment metagenome</name>
    <dbReference type="NCBI Taxonomy" id="412755"/>
    <lineage>
        <taxon>unclassified sequences</taxon>
        <taxon>metagenomes</taxon>
        <taxon>ecological metagenomes</taxon>
    </lineage>
</organism>
<proteinExistence type="predicted"/>
<protein>
    <submittedName>
        <fullName evidence="1">Uncharacterized protein</fullName>
    </submittedName>
</protein>